<dbReference type="Pfam" id="PF14903">
    <property type="entry name" value="WG_beta_rep"/>
    <property type="match status" value="1"/>
</dbReference>
<evidence type="ECO:0000313" key="1">
    <source>
        <dbReference type="EMBL" id="NHM02341.1"/>
    </source>
</evidence>
<evidence type="ECO:0008006" key="3">
    <source>
        <dbReference type="Google" id="ProtNLM"/>
    </source>
</evidence>
<sequence length="557" mass="64953">MSFKFNLFTVVILFNIFLVSAQDIAIPYRDGEKWGMCNPEGKILIEPKYDKLEFKEYYDSDFQTVFPKLKNKTGLIINGKIVFEANYSEIYFDDENYVLTSEENNAKTTEIINKEGHAILKKPIIKIIASEHITSNLKLYQVLNKDFTESVFLLNKKTQAIEQWLYEDFHSLYILKKVGGRYNLVFNSKKSENDALQTDVWNFEKTPFTKTQKLMYETEEKYLEQFYQKAKYKTNNNERKGYGTGTGEAVTDSEYGEMYTAVERGDSEVVAEMGESNSVSNTKPKLYFTYILKKENENLVLETKQENIKEAKKTSTPVKLKQPVKNLEVLNYYSYKDTKDSILSYRNIAYFKTKNKTGVIFPTNISKVIEFDTIVKVFNQVRSKDAQEEITFIAGNKNNQNNQFKYSLYSNKKGLYFPLQFDEISNFKLQINNGNVVYKTKIGDKFGLIESNGNVLLKTEYEDFKHPGYNQNSKHVTKRFLLQKNNKFGLIYHNDVTYKDEIIEAIFDYQIDDVLVNFPYKDRYTTNNSKLTLVTLKNEDNEIIGYANANGTLYFKN</sequence>
<proteinExistence type="predicted"/>
<evidence type="ECO:0000313" key="2">
    <source>
        <dbReference type="Proteomes" id="UP000800984"/>
    </source>
</evidence>
<dbReference type="RefSeq" id="WP_166077450.1">
    <property type="nucleotide sequence ID" value="NZ_JAAJBT010000005.1"/>
</dbReference>
<protein>
    <recommendedName>
        <fullName evidence="3">WG repeat-containing protein</fullName>
    </recommendedName>
</protein>
<accession>A0ABX0IA84</accession>
<organism evidence="1 2">
    <name type="scientific">Flavobacterium difficile</name>
    <dbReference type="NCBI Taxonomy" id="2709659"/>
    <lineage>
        <taxon>Bacteria</taxon>
        <taxon>Pseudomonadati</taxon>
        <taxon>Bacteroidota</taxon>
        <taxon>Flavobacteriia</taxon>
        <taxon>Flavobacteriales</taxon>
        <taxon>Flavobacteriaceae</taxon>
        <taxon>Flavobacterium</taxon>
    </lineage>
</organism>
<gene>
    <name evidence="1" type="ORF">G4D72_09500</name>
</gene>
<dbReference type="Proteomes" id="UP000800984">
    <property type="component" value="Unassembled WGS sequence"/>
</dbReference>
<keyword evidence="2" id="KW-1185">Reference proteome</keyword>
<name>A0ABX0IA84_9FLAO</name>
<dbReference type="InterPro" id="IPR032774">
    <property type="entry name" value="WG_beta_rep"/>
</dbReference>
<dbReference type="EMBL" id="JAAJBT010000005">
    <property type="protein sequence ID" value="NHM02341.1"/>
    <property type="molecule type" value="Genomic_DNA"/>
</dbReference>
<comment type="caution">
    <text evidence="1">The sequence shown here is derived from an EMBL/GenBank/DDBJ whole genome shotgun (WGS) entry which is preliminary data.</text>
</comment>
<reference evidence="1 2" key="1">
    <citation type="submission" date="2020-02" db="EMBL/GenBank/DDBJ databases">
        <authorList>
            <person name="Chen W.-M."/>
        </authorList>
    </citation>
    <scope>NUCLEOTIDE SEQUENCE [LARGE SCALE GENOMIC DNA]</scope>
    <source>
        <strain evidence="1 2">KDG-16</strain>
    </source>
</reference>